<evidence type="ECO:0000313" key="2">
    <source>
        <dbReference type="Proteomes" id="UP000294801"/>
    </source>
</evidence>
<protein>
    <submittedName>
        <fullName evidence="1">Uncharacterized protein</fullName>
    </submittedName>
</protein>
<evidence type="ECO:0000313" key="1">
    <source>
        <dbReference type="EMBL" id="TCW31430.1"/>
    </source>
</evidence>
<comment type="caution">
    <text evidence="1">The sequence shown here is derived from an EMBL/GenBank/DDBJ whole genome shotgun (WGS) entry which is preliminary data.</text>
</comment>
<dbReference type="EMBL" id="SMDA01000005">
    <property type="protein sequence ID" value="TCW31430.1"/>
    <property type="molecule type" value="Genomic_DNA"/>
</dbReference>
<keyword evidence="2" id="KW-1185">Reference proteome</keyword>
<gene>
    <name evidence="1" type="ORF">EV669_105131</name>
</gene>
<accession>A0ABY2CW30</accession>
<name>A0ABY2CW30_GULMO</name>
<dbReference type="RefSeq" id="WP_132098491.1">
    <property type="nucleotide sequence ID" value="NZ_SMDA01000005.1"/>
</dbReference>
<organism evidence="1 2">
    <name type="scientific">Gulbenkiania mobilis</name>
    <dbReference type="NCBI Taxonomy" id="397457"/>
    <lineage>
        <taxon>Bacteria</taxon>
        <taxon>Pseudomonadati</taxon>
        <taxon>Pseudomonadota</taxon>
        <taxon>Betaproteobacteria</taxon>
        <taxon>Neisseriales</taxon>
        <taxon>Chromobacteriaceae</taxon>
        <taxon>Gulbenkiania</taxon>
    </lineage>
</organism>
<sequence>MQNRIDAAIDMARAEREALRWILLSALWHGRPYGVNEHVLLMTARDVLLRSTADQVRAELCSLEKRGLVAIGKSGPVWWAELTAEGESLVEYRADCPPDIARPPRW</sequence>
<reference evidence="1 2" key="1">
    <citation type="submission" date="2019-03" db="EMBL/GenBank/DDBJ databases">
        <title>Genomic Encyclopedia of Type Strains, Phase IV (KMG-IV): sequencing the most valuable type-strain genomes for metagenomic binning, comparative biology and taxonomic classification.</title>
        <authorList>
            <person name="Goeker M."/>
        </authorList>
    </citation>
    <scope>NUCLEOTIDE SEQUENCE [LARGE SCALE GENOMIC DNA]</scope>
    <source>
        <strain evidence="1 2">DSM 18507</strain>
    </source>
</reference>
<proteinExistence type="predicted"/>
<dbReference type="Proteomes" id="UP000294801">
    <property type="component" value="Unassembled WGS sequence"/>
</dbReference>